<evidence type="ECO:0000313" key="1">
    <source>
        <dbReference type="EMBL" id="CDW75705.1"/>
    </source>
</evidence>
<dbReference type="InParanoid" id="A0A078A0N4"/>
<dbReference type="Proteomes" id="UP000039865">
    <property type="component" value="Unassembled WGS sequence"/>
</dbReference>
<dbReference type="OrthoDB" id="2163268at2759"/>
<dbReference type="InterPro" id="IPR032675">
    <property type="entry name" value="LRR_dom_sf"/>
</dbReference>
<dbReference type="Gene3D" id="3.80.10.10">
    <property type="entry name" value="Ribonuclease Inhibitor"/>
    <property type="match status" value="3"/>
</dbReference>
<dbReference type="SUPFAM" id="SSF52047">
    <property type="entry name" value="RNI-like"/>
    <property type="match status" value="2"/>
</dbReference>
<reference evidence="1 2" key="1">
    <citation type="submission" date="2014-06" db="EMBL/GenBank/DDBJ databases">
        <authorList>
            <person name="Swart Estienne"/>
        </authorList>
    </citation>
    <scope>NUCLEOTIDE SEQUENCE [LARGE SCALE GENOMIC DNA]</scope>
    <source>
        <strain evidence="1 2">130c</strain>
    </source>
</reference>
<evidence type="ECO:0000313" key="2">
    <source>
        <dbReference type="Proteomes" id="UP000039865"/>
    </source>
</evidence>
<dbReference type="EMBL" id="CCKQ01004547">
    <property type="protein sequence ID" value="CDW75705.1"/>
    <property type="molecule type" value="Genomic_DNA"/>
</dbReference>
<name>A0A078A0N4_STYLE</name>
<proteinExistence type="predicted"/>
<organism evidence="1 2">
    <name type="scientific">Stylonychia lemnae</name>
    <name type="common">Ciliate</name>
    <dbReference type="NCBI Taxonomy" id="5949"/>
    <lineage>
        <taxon>Eukaryota</taxon>
        <taxon>Sar</taxon>
        <taxon>Alveolata</taxon>
        <taxon>Ciliophora</taxon>
        <taxon>Intramacronucleata</taxon>
        <taxon>Spirotrichea</taxon>
        <taxon>Stichotrichia</taxon>
        <taxon>Sporadotrichida</taxon>
        <taxon>Oxytrichidae</taxon>
        <taxon>Stylonychinae</taxon>
        <taxon>Stylonychia</taxon>
    </lineage>
</organism>
<keyword evidence="2" id="KW-1185">Reference proteome</keyword>
<sequence length="1398" mass="164292">MQSYMNPEEDYNYYNEINAKKQQDFNAGFIQEEVNEVQSHTTEQPGQIFNKFDFNFDDIMESGLKLKSAKGQLLGKKFRHNTDEQQVSKSLSDRLCQKSKISFENFKMEILESLFEFLDTNFLVGYLCKCSKTLSSQLNLYLQEYCKDIQIKIPKVENIRKENKGIDDLLTWNKEVQFLINNLSSAQNIQIVCQDFKIFNPLNEKLVGNSTFNNIKKYDVGIFDEEKFPKFITQQSVLYSQTLTSLTLRFNKLSAITSELIVRFFRDNMTMDFRQNINIRQLRIEYNDREREAILSLMTGVLKDNPYLQEFELVSLNGYTFLNVNNLIENFEDYFVGPNLRKLILRESFRFTDKTRFLEEGTNNIEELVINKTILNQKFFKLCERLRILKLCPINFSAEQFEINFEQFVFVIEQLASNQTLTQFEIGLRHGNRKKKIFNQDLYEKERRYMTLQLSSALAKVFANNKTLSCLVVQYKHANFEDCIKIAENLICSVKGRVNNIRLFNNFPIYDYIFAHYPKLNLCDQANDFDYAYYDPIYCAIVVKILLLQSYNLNKIQFNPNLNEIEEFKKRLIQEEKDQYLHGEEKAKYFENNINNYAQAVTKMYTKYCDPFDQVLLSSLKGIVKEEIGSEFINRFDLGYIPKKYHMILLFFLRMNQRISTLHARGVNLKADLIKNLLKDFVNLREFTLSFSESESKKREIGALIQSILNNWQQVEFLSLENFQFNVAQYNDNQLYNKLNGTQIKHLMINDVYVYSTKLYSNPTKPKPTPYQRNQQEQLLDTVPENRKIETIILRDMRLAYGMQYETEFLSKFVNLRTLIIEINDLRGSDRNSFPKMIQDITQSLSCLSHLECVELNQKPGNTSCTFDDHDIESEQSVAFLRAFETLLHRNRELKRINIFFPLQIQDLGKFSDIAIPKIIGQDGESLLNFYSLDCESIREDKIQPDFMINSYNCYQSKQKEVINTKNYKYKKGIASLLPLVVLKLMSFLRIPNKLHLFKKEINIEEEIEFNTILNMANYKTCLNSDLTVLIGVSLMKNPRIQILLLTNLNIYDIDIQILTQNLNNLAELKKLSFKRSTFMDRIKELDRVLACIPSLEEINLNMTNILAMLTSPAEFFTALEKNMTVKIFHAAAISQDNEDAKKMKFLLRAVKKNNKIKYLNISENYLTSACFHVLKDTFIKNRRIKTLKFYLASSDKLFNEMFVELQRFFEEIIRRATTLALRKIIVSKENQIKFKKEISEEKSVLYIGEGRQLADIVFYIEKSKRFIEAIKSIVIRGRLGESKEFALYLNEFFKECINLETIMFVNTNLGGLMRNSKNVNLFRDLKSTKLQYVNLTSTDLKNNIVEKIVLSLKPVRSMQKLNISDNPEVELAQLNHMFKLKKIKVNVQDDYMITFPE</sequence>
<protein>
    <submittedName>
        <fullName evidence="1">Uncharacterized protein</fullName>
    </submittedName>
</protein>
<accession>A0A078A0N4</accession>
<gene>
    <name evidence="1" type="primary">Contig18082.g19218</name>
    <name evidence="1" type="ORF">STYLEM_4698</name>
</gene>